<reference evidence="2" key="1">
    <citation type="submission" date="2025-08" db="UniProtKB">
        <authorList>
            <consortium name="RefSeq"/>
        </authorList>
    </citation>
    <scope>IDENTIFICATION</scope>
    <source>
        <strain evidence="2">Tuebingen</strain>
        <tissue evidence="2">Fibroblasts and whole tissue</tissue>
    </source>
</reference>
<dbReference type="RefSeq" id="XP_073765077.1">
    <property type="nucleotide sequence ID" value="XM_073908976.1"/>
</dbReference>
<evidence type="ECO:0000313" key="2">
    <source>
        <dbReference type="RefSeq" id="XP_073765077.1"/>
    </source>
</evidence>
<protein>
    <submittedName>
        <fullName evidence="2">Uncharacterized protein isoform X1</fullName>
    </submittedName>
</protein>
<proteinExistence type="predicted"/>
<keyword evidence="1" id="KW-1185">Reference proteome</keyword>
<accession>A0AC58G5R9</accession>
<name>A0AC58G5R9_DANRE</name>
<gene>
    <name evidence="2" type="primary">si:dkey-191c17.2</name>
</gene>
<sequence length="225" mass="25956">MAETMRVPVKTEYRLGEQTEQRLREMGARCVMETSDVEYYYDTSSFQLASTQTWLFQHNGQWGLMLAEEQETNHPQSDDNQMSKSTTSSPEERSETSAPKEMSKTSSDTSLRYTELRDTSTIMSHLSKCLQLPLTLNEMQNMTMKSFLNMAQIQMFDSWTRTSTMRYSLPGGFSLVVERNYRIPTETPSAFLMMNAEVLSISSELEKMDRLRKSLSLYTKANSDE</sequence>
<organism evidence="1 2">
    <name type="scientific">Danio rerio</name>
    <name type="common">Zebrafish</name>
    <name type="synonym">Brachydanio rerio</name>
    <dbReference type="NCBI Taxonomy" id="7955"/>
    <lineage>
        <taxon>Eukaryota</taxon>
        <taxon>Metazoa</taxon>
        <taxon>Chordata</taxon>
        <taxon>Craniata</taxon>
        <taxon>Vertebrata</taxon>
        <taxon>Euteleostomi</taxon>
        <taxon>Actinopterygii</taxon>
        <taxon>Neopterygii</taxon>
        <taxon>Teleostei</taxon>
        <taxon>Ostariophysi</taxon>
        <taxon>Cypriniformes</taxon>
        <taxon>Danionidae</taxon>
        <taxon>Danioninae</taxon>
        <taxon>Danio</taxon>
    </lineage>
</organism>
<evidence type="ECO:0000313" key="1">
    <source>
        <dbReference type="Proteomes" id="UP000000437"/>
    </source>
</evidence>
<dbReference type="Proteomes" id="UP000000437">
    <property type="component" value="Chromosome 8"/>
</dbReference>